<dbReference type="GO" id="GO:0004222">
    <property type="term" value="F:metalloendopeptidase activity"/>
    <property type="evidence" value="ECO:0007669"/>
    <property type="project" value="TreeGrafter"/>
</dbReference>
<dbReference type="PANTHER" id="PTHR21666">
    <property type="entry name" value="PEPTIDASE-RELATED"/>
    <property type="match status" value="1"/>
</dbReference>
<evidence type="ECO:0000256" key="3">
    <source>
        <dbReference type="SAM" id="MobiDB-lite"/>
    </source>
</evidence>
<evidence type="ECO:0000313" key="7">
    <source>
        <dbReference type="EMBL" id="SFS32999.1"/>
    </source>
</evidence>
<dbReference type="InterPro" id="IPR016047">
    <property type="entry name" value="M23ase_b-sheet_dom"/>
</dbReference>
<dbReference type="Proteomes" id="UP000198660">
    <property type="component" value="Unassembled WGS sequence"/>
</dbReference>
<evidence type="ECO:0000259" key="6">
    <source>
        <dbReference type="Pfam" id="PF24568"/>
    </source>
</evidence>
<evidence type="ECO:0000256" key="2">
    <source>
        <dbReference type="SAM" id="Coils"/>
    </source>
</evidence>
<dbReference type="PANTHER" id="PTHR21666:SF289">
    <property type="entry name" value="L-ALA--D-GLU ENDOPEPTIDASE"/>
    <property type="match status" value="1"/>
</dbReference>
<dbReference type="Gene3D" id="2.70.70.10">
    <property type="entry name" value="Glucose Permease (Domain IIA)"/>
    <property type="match status" value="1"/>
</dbReference>
<feature type="compositionally biased region" description="Polar residues" evidence="3">
    <location>
        <begin position="228"/>
        <end position="237"/>
    </location>
</feature>
<gene>
    <name evidence="7" type="ORF">SAMN05444972_101236</name>
</gene>
<keyword evidence="8" id="KW-1185">Reference proteome</keyword>
<accession>A0A1I6NYM0</accession>
<evidence type="ECO:0000256" key="4">
    <source>
        <dbReference type="SAM" id="SignalP"/>
    </source>
</evidence>
<dbReference type="Pfam" id="PF24568">
    <property type="entry name" value="CC_PcsB"/>
    <property type="match status" value="1"/>
</dbReference>
<dbReference type="Gene3D" id="6.10.250.3150">
    <property type="match status" value="1"/>
</dbReference>
<dbReference type="EMBL" id="FPAA01000001">
    <property type="protein sequence ID" value="SFS32999.1"/>
    <property type="molecule type" value="Genomic_DNA"/>
</dbReference>
<feature type="chain" id="PRO_5009303888" evidence="4">
    <location>
        <begin position="28"/>
        <end position="373"/>
    </location>
</feature>
<feature type="domain" description="Peptidoglycan hydrolase PcsB coiled-coil" evidence="6">
    <location>
        <begin position="93"/>
        <end position="163"/>
    </location>
</feature>
<evidence type="ECO:0000259" key="5">
    <source>
        <dbReference type="Pfam" id="PF01551"/>
    </source>
</evidence>
<feature type="signal peptide" evidence="4">
    <location>
        <begin position="1"/>
        <end position="27"/>
    </location>
</feature>
<evidence type="ECO:0000256" key="1">
    <source>
        <dbReference type="ARBA" id="ARBA00022729"/>
    </source>
</evidence>
<dbReference type="CDD" id="cd12797">
    <property type="entry name" value="M23_peptidase"/>
    <property type="match status" value="1"/>
</dbReference>
<feature type="domain" description="M23ase beta-sheet core" evidence="5">
    <location>
        <begin position="272"/>
        <end position="368"/>
    </location>
</feature>
<sequence>MTKRMLACLTAFTLTMTLLGTPGISYANNIDDKQEKVKKRDKEIQRLEKEKKLTKKEVEAALVQWKKQKAELQKLNQLVYDTEKRLDESKRKIEKKKEQIAYQKEQYNQRVRIIYEQGNMFYLKMLSNSKDVGEFLNRLSLIKQITKRDQRLLDNYRQDQIVLSQSQQKMNVLLTEQKKQASDANQLYEKLTADYKKMERDLKTIDDKQSDLEEVNEQEKQAIRDLIRQQQSNNNNGDAVKGDGGKLSKPVNGSIRSPYGMRYHPILKRNKLHTGVDFGGALNTPIHAAASGKVIASRPAKGYGYIVIIDHGGGISTLYAHMFPQKVKVKEGETVKRGQWIAGIGNNGWSTGPHLHFEVLKNGKATDPMPYLK</sequence>
<feature type="coiled-coil region" evidence="2">
    <location>
        <begin position="30"/>
        <end position="110"/>
    </location>
</feature>
<keyword evidence="2" id="KW-0175">Coiled coil</keyword>
<proteinExistence type="predicted"/>
<dbReference type="RefSeq" id="WP_091832587.1">
    <property type="nucleotide sequence ID" value="NZ_FPAA01000001.1"/>
</dbReference>
<dbReference type="Pfam" id="PF01551">
    <property type="entry name" value="Peptidase_M23"/>
    <property type="match status" value="1"/>
</dbReference>
<dbReference type="SUPFAM" id="SSF51261">
    <property type="entry name" value="Duplicated hybrid motif"/>
    <property type="match status" value="1"/>
</dbReference>
<evidence type="ECO:0000313" key="8">
    <source>
        <dbReference type="Proteomes" id="UP000198660"/>
    </source>
</evidence>
<dbReference type="OrthoDB" id="9805799at2"/>
<organism evidence="7 8">
    <name type="scientific">Marininema halotolerans</name>
    <dbReference type="NCBI Taxonomy" id="1155944"/>
    <lineage>
        <taxon>Bacteria</taxon>
        <taxon>Bacillati</taxon>
        <taxon>Bacillota</taxon>
        <taxon>Bacilli</taxon>
        <taxon>Bacillales</taxon>
        <taxon>Thermoactinomycetaceae</taxon>
        <taxon>Marininema</taxon>
    </lineage>
</organism>
<feature type="region of interest" description="Disordered" evidence="3">
    <location>
        <begin position="227"/>
        <end position="252"/>
    </location>
</feature>
<dbReference type="InterPro" id="IPR057309">
    <property type="entry name" value="PcsB_CC"/>
</dbReference>
<reference evidence="8" key="1">
    <citation type="submission" date="2016-10" db="EMBL/GenBank/DDBJ databases">
        <authorList>
            <person name="Varghese N."/>
            <person name="Submissions S."/>
        </authorList>
    </citation>
    <scope>NUCLEOTIDE SEQUENCE [LARGE SCALE GENOMIC DNA]</scope>
    <source>
        <strain evidence="8">DSM 45789</strain>
    </source>
</reference>
<dbReference type="InterPro" id="IPR050570">
    <property type="entry name" value="Cell_wall_metabolism_enzyme"/>
</dbReference>
<dbReference type="InterPro" id="IPR011055">
    <property type="entry name" value="Dup_hybrid_motif"/>
</dbReference>
<name>A0A1I6NYM0_9BACL</name>
<keyword evidence="7" id="KW-0378">Hydrolase</keyword>
<keyword evidence="1 4" id="KW-0732">Signal</keyword>
<dbReference type="AlphaFoldDB" id="A0A1I6NYM0"/>
<protein>
    <submittedName>
        <fullName evidence="7">Murein DD-endopeptidase MepM and murein hydrolase activator NlpD, contain LysM domain</fullName>
    </submittedName>
</protein>